<reference evidence="1" key="1">
    <citation type="submission" date="2017-07" db="EMBL/GenBank/DDBJ databases">
        <title>Taro Niue Genome Assembly and Annotation.</title>
        <authorList>
            <person name="Atibalentja N."/>
            <person name="Keating K."/>
            <person name="Fields C.J."/>
        </authorList>
    </citation>
    <scope>NUCLEOTIDE SEQUENCE</scope>
    <source>
        <strain evidence="1">Niue_2</strain>
        <tissue evidence="1">Leaf</tissue>
    </source>
</reference>
<comment type="caution">
    <text evidence="1">The sequence shown here is derived from an EMBL/GenBank/DDBJ whole genome shotgun (WGS) entry which is preliminary data.</text>
</comment>
<keyword evidence="2" id="KW-1185">Reference proteome</keyword>
<gene>
    <name evidence="1" type="ORF">Taro_012314</name>
</gene>
<sequence>MHQLKSAVECISCSQQSNASVEVSSRICQGIRLLFTQRNHRFIEHSDELRARSSWKTTARANFKHLMYNVRKNAERACASTDKNQWKEHGPESYCRGMDERYGDDSQRPELDPDIWVAASGAPKKGHVYGSGHSLGTTRVISSCSSSV</sequence>
<evidence type="ECO:0000313" key="1">
    <source>
        <dbReference type="EMBL" id="MQL79866.1"/>
    </source>
</evidence>
<accession>A0A843UCK2</accession>
<name>A0A843UCK2_COLES</name>
<dbReference type="AlphaFoldDB" id="A0A843UCK2"/>
<proteinExistence type="predicted"/>
<dbReference type="EMBL" id="NMUH01000479">
    <property type="protein sequence ID" value="MQL79866.1"/>
    <property type="molecule type" value="Genomic_DNA"/>
</dbReference>
<organism evidence="1 2">
    <name type="scientific">Colocasia esculenta</name>
    <name type="common">Wild taro</name>
    <name type="synonym">Arum esculentum</name>
    <dbReference type="NCBI Taxonomy" id="4460"/>
    <lineage>
        <taxon>Eukaryota</taxon>
        <taxon>Viridiplantae</taxon>
        <taxon>Streptophyta</taxon>
        <taxon>Embryophyta</taxon>
        <taxon>Tracheophyta</taxon>
        <taxon>Spermatophyta</taxon>
        <taxon>Magnoliopsida</taxon>
        <taxon>Liliopsida</taxon>
        <taxon>Araceae</taxon>
        <taxon>Aroideae</taxon>
        <taxon>Colocasieae</taxon>
        <taxon>Colocasia</taxon>
    </lineage>
</organism>
<protein>
    <submittedName>
        <fullName evidence="1">Uncharacterized protein</fullName>
    </submittedName>
</protein>
<dbReference type="Proteomes" id="UP000652761">
    <property type="component" value="Unassembled WGS sequence"/>
</dbReference>
<evidence type="ECO:0000313" key="2">
    <source>
        <dbReference type="Proteomes" id="UP000652761"/>
    </source>
</evidence>